<gene>
    <name evidence="8" type="ORF">ACGTZG_01440</name>
</gene>
<proteinExistence type="inferred from homology"/>
<dbReference type="RefSeq" id="WP_240937173.1">
    <property type="nucleotide sequence ID" value="NZ_JABAFG010000016.1"/>
</dbReference>
<reference evidence="8 9" key="1">
    <citation type="submission" date="2024-10" db="EMBL/GenBank/DDBJ databases">
        <authorList>
            <person name="Sang B.-I."/>
            <person name="Prabhaharan D."/>
        </authorList>
    </citation>
    <scope>NUCLEOTIDE SEQUENCE [LARGE SCALE GENOMIC DNA]</scope>
    <source>
        <strain evidence="8 9">MH</strain>
    </source>
</reference>
<dbReference type="EMBL" id="JBIEKR010000001">
    <property type="protein sequence ID" value="MFG6271850.1"/>
    <property type="molecule type" value="Genomic_DNA"/>
</dbReference>
<dbReference type="Pfam" id="PF00589">
    <property type="entry name" value="Phage_integrase"/>
    <property type="match status" value="1"/>
</dbReference>
<keyword evidence="4" id="KW-0233">DNA recombination</keyword>
<dbReference type="InterPro" id="IPR004107">
    <property type="entry name" value="Integrase_SAM-like_N"/>
</dbReference>
<keyword evidence="3 5" id="KW-0238">DNA-binding</keyword>
<feature type="domain" description="Tyr recombinase" evidence="6">
    <location>
        <begin position="176"/>
        <end position="372"/>
    </location>
</feature>
<keyword evidence="9" id="KW-1185">Reference proteome</keyword>
<evidence type="ECO:0000256" key="1">
    <source>
        <dbReference type="ARBA" id="ARBA00008857"/>
    </source>
</evidence>
<dbReference type="InterPro" id="IPR013762">
    <property type="entry name" value="Integrase-like_cat_sf"/>
</dbReference>
<dbReference type="PANTHER" id="PTHR30349">
    <property type="entry name" value="PHAGE INTEGRASE-RELATED"/>
    <property type="match status" value="1"/>
</dbReference>
<dbReference type="Gene3D" id="1.10.443.10">
    <property type="entry name" value="Intergrase catalytic core"/>
    <property type="match status" value="1"/>
</dbReference>
<comment type="similarity">
    <text evidence="1">Belongs to the 'phage' integrase family.</text>
</comment>
<dbReference type="PROSITE" id="PS51900">
    <property type="entry name" value="CB"/>
    <property type="match status" value="1"/>
</dbReference>
<dbReference type="CDD" id="cd01189">
    <property type="entry name" value="INT_ICEBs1_C_like"/>
    <property type="match status" value="1"/>
</dbReference>
<dbReference type="PROSITE" id="PS51898">
    <property type="entry name" value="TYR_RECOMBINASE"/>
    <property type="match status" value="1"/>
</dbReference>
<dbReference type="InterPro" id="IPR010998">
    <property type="entry name" value="Integrase_recombinase_N"/>
</dbReference>
<dbReference type="SUPFAM" id="SSF56349">
    <property type="entry name" value="DNA breaking-rejoining enzymes"/>
    <property type="match status" value="1"/>
</dbReference>
<dbReference type="Gene3D" id="1.10.150.130">
    <property type="match status" value="1"/>
</dbReference>
<dbReference type="Pfam" id="PF14659">
    <property type="entry name" value="Phage_int_SAM_3"/>
    <property type="match status" value="1"/>
</dbReference>
<protein>
    <submittedName>
        <fullName evidence="8">Tyrosine-type recombinase/integrase</fullName>
    </submittedName>
</protein>
<dbReference type="InterPro" id="IPR002104">
    <property type="entry name" value="Integrase_catalytic"/>
</dbReference>
<dbReference type="Proteomes" id="UP001605989">
    <property type="component" value="Unassembled WGS sequence"/>
</dbReference>
<evidence type="ECO:0000256" key="2">
    <source>
        <dbReference type="ARBA" id="ARBA00022908"/>
    </source>
</evidence>
<evidence type="ECO:0000256" key="3">
    <source>
        <dbReference type="ARBA" id="ARBA00023125"/>
    </source>
</evidence>
<dbReference type="InterPro" id="IPR050090">
    <property type="entry name" value="Tyrosine_recombinase_XerCD"/>
</dbReference>
<feature type="domain" description="Core-binding (CB)" evidence="7">
    <location>
        <begin position="73"/>
        <end position="155"/>
    </location>
</feature>
<evidence type="ECO:0000313" key="9">
    <source>
        <dbReference type="Proteomes" id="UP001605989"/>
    </source>
</evidence>
<evidence type="ECO:0000259" key="7">
    <source>
        <dbReference type="PROSITE" id="PS51900"/>
    </source>
</evidence>
<organism evidence="8 9">
    <name type="scientific">Megasphaera hexanoica</name>
    <dbReference type="NCBI Taxonomy" id="1675036"/>
    <lineage>
        <taxon>Bacteria</taxon>
        <taxon>Bacillati</taxon>
        <taxon>Bacillota</taxon>
        <taxon>Negativicutes</taxon>
        <taxon>Veillonellales</taxon>
        <taxon>Veillonellaceae</taxon>
        <taxon>Megasphaera</taxon>
    </lineage>
</organism>
<accession>A0ABW7DKF5</accession>
<evidence type="ECO:0000256" key="4">
    <source>
        <dbReference type="ARBA" id="ARBA00023172"/>
    </source>
</evidence>
<evidence type="ECO:0000313" key="8">
    <source>
        <dbReference type="EMBL" id="MFG6271850.1"/>
    </source>
</evidence>
<comment type="caution">
    <text evidence="8">The sequence shown here is derived from an EMBL/GenBank/DDBJ whole genome shotgun (WGS) entry which is preliminary data.</text>
</comment>
<evidence type="ECO:0000256" key="5">
    <source>
        <dbReference type="PROSITE-ProRule" id="PRU01248"/>
    </source>
</evidence>
<dbReference type="PANTHER" id="PTHR30349:SF41">
    <property type="entry name" value="INTEGRASE_RECOMBINASE PROTEIN MJ0367-RELATED"/>
    <property type="match status" value="1"/>
</dbReference>
<dbReference type="InterPro" id="IPR011010">
    <property type="entry name" value="DNA_brk_join_enz"/>
</dbReference>
<dbReference type="InterPro" id="IPR044068">
    <property type="entry name" value="CB"/>
</dbReference>
<name>A0ABW7DKF5_9FIRM</name>
<keyword evidence="2" id="KW-0229">DNA integration</keyword>
<sequence>MSIFVNIKVPSEYIFIFKRAIFMKKRPDGRYKVSLTIDGKRHYFYGRTIKEAEQRRNNYKNTLHSAPNIDYNITLGQWLSIWLRGAKPTLATDTYESYVYQLRQYVLPTMAKIKLIDLQPHMFRKLIADLLALGYSNRSVQYALAVVRIGLNQAVNDGVLPISPMRGVKLPQKQKTQVSALSKNEAQRLLGVISNPCHYNLYYVALHTGLRRSEILGLRIRDVNTKASTISVNQTVLIVGGKPIISATTKNAASRRTISVDAKTLSILRRQIMWTLKNRMAASDYEDNGLLFCRRDGRPYDPKYISHTANKYGKSAGFHLTFHMLRHTHATLLLKAGVHFKVVQVRLGHSSFQQTMDTYSHVLPDIEENVVDKLIDLV</sequence>
<evidence type="ECO:0000259" key="6">
    <source>
        <dbReference type="PROSITE" id="PS51898"/>
    </source>
</evidence>